<evidence type="ECO:0000313" key="7">
    <source>
        <dbReference type="EMBL" id="XBS54765.1"/>
    </source>
</evidence>
<dbReference type="InterPro" id="IPR016162">
    <property type="entry name" value="Ald_DH_N"/>
</dbReference>
<evidence type="ECO:0000259" key="6">
    <source>
        <dbReference type="Pfam" id="PF00171"/>
    </source>
</evidence>
<dbReference type="InterPro" id="IPR016160">
    <property type="entry name" value="Ald_DH_CS_CYS"/>
</dbReference>
<evidence type="ECO:0000256" key="2">
    <source>
        <dbReference type="ARBA" id="ARBA00023002"/>
    </source>
</evidence>
<dbReference type="PANTHER" id="PTHR43570">
    <property type="entry name" value="ALDEHYDE DEHYDROGENASE"/>
    <property type="match status" value="1"/>
</dbReference>
<name>A0AAU7PR71_9FIRM</name>
<evidence type="ECO:0000256" key="4">
    <source>
        <dbReference type="PIRNR" id="PIRNR036492"/>
    </source>
</evidence>
<evidence type="ECO:0000256" key="5">
    <source>
        <dbReference type="PIRSR" id="PIRSR036492-1"/>
    </source>
</evidence>
<dbReference type="PROSITE" id="PS00070">
    <property type="entry name" value="ALDEHYDE_DEHYDR_CYS"/>
    <property type="match status" value="1"/>
</dbReference>
<dbReference type="SUPFAM" id="SSF53720">
    <property type="entry name" value="ALDH-like"/>
    <property type="match status" value="1"/>
</dbReference>
<dbReference type="Pfam" id="PF00171">
    <property type="entry name" value="Aldedh"/>
    <property type="match status" value="1"/>
</dbReference>
<dbReference type="InterPro" id="IPR016163">
    <property type="entry name" value="Ald_DH_C"/>
</dbReference>
<feature type="domain" description="Aldehyde dehydrogenase" evidence="6">
    <location>
        <begin position="17"/>
        <end position="424"/>
    </location>
</feature>
<dbReference type="PIRSF" id="PIRSF036492">
    <property type="entry name" value="ALDH"/>
    <property type="match status" value="1"/>
</dbReference>
<feature type="active site" evidence="5">
    <location>
        <position position="209"/>
    </location>
</feature>
<keyword evidence="3" id="KW-0520">NAD</keyword>
<keyword evidence="2 4" id="KW-0560">Oxidoreductase</keyword>
<evidence type="ECO:0000256" key="3">
    <source>
        <dbReference type="ARBA" id="ARBA00023027"/>
    </source>
</evidence>
<dbReference type="InterPro" id="IPR012394">
    <property type="entry name" value="Aldehyde_DH_NAD(P)"/>
</dbReference>
<dbReference type="Gene3D" id="3.40.309.10">
    <property type="entry name" value="Aldehyde Dehydrogenase, Chain A, domain 2"/>
    <property type="match status" value="1"/>
</dbReference>
<protein>
    <recommendedName>
        <fullName evidence="4">Aldehyde dehydrogenase</fullName>
    </recommendedName>
</protein>
<dbReference type="FunFam" id="3.40.309.10:FF:000003">
    <property type="entry name" value="Aldehyde dehydrogenase"/>
    <property type="match status" value="1"/>
</dbReference>
<accession>A0AAU7PR71</accession>
<sequence length="455" mass="51128">MEYNEILAMQKKYFYSGKTKAYQYRLAALKALKESLIHYEEEINQALMEDLNKSPFEAYISEYGTSQQQLTQAIRHLKKWMKPIPRAVGINAFPGRAYDMFEPYGTALIVSPWNYPITLTIVPLIGAIAAGNCCVIKPSELSPNTSTVIEKIVARAFPKEYVTTILGGKEESQQLLEQRFDYIFFTGSTAVGKYVMEKATQHITPVTLELGGKCPCIVTADADIREAAKNIAYGKVLNSGQTCIAPDYVLADEKVAEQFCMEITNQYKKMVGDSLTNPVYPRIVNERHFERLQRLMEGVTVYSGGRSNREALKIEPTILVDVKPDTPVMSEEIFGPLLPVIPYQTLGEAEIFVQEREKPLALYLFTTSKSTEERVFNKLSFGGGCVNDTISHITCDGLGFGGVGHSGMGTYHGVHSFETFSHRKGIYKKSRVFELPMRYQPYNQGVGRLLKFLMK</sequence>
<dbReference type="InterPro" id="IPR016161">
    <property type="entry name" value="Ald_DH/histidinol_DH"/>
</dbReference>
<gene>
    <name evidence="7" type="ORF">ABFV83_02940</name>
</gene>
<proteinExistence type="inferred from homology"/>
<organism evidence="7">
    <name type="scientific">Lacrimispora sp. BS-2</name>
    <dbReference type="NCBI Taxonomy" id="3151850"/>
    <lineage>
        <taxon>Bacteria</taxon>
        <taxon>Bacillati</taxon>
        <taxon>Bacillota</taxon>
        <taxon>Clostridia</taxon>
        <taxon>Lachnospirales</taxon>
        <taxon>Lachnospiraceae</taxon>
        <taxon>Lacrimispora</taxon>
    </lineage>
</organism>
<dbReference type="InterPro" id="IPR015590">
    <property type="entry name" value="Aldehyde_DH_dom"/>
</dbReference>
<dbReference type="RefSeq" id="WP_349947454.1">
    <property type="nucleotide sequence ID" value="NZ_CP157940.1"/>
</dbReference>
<evidence type="ECO:0000256" key="1">
    <source>
        <dbReference type="ARBA" id="ARBA00009986"/>
    </source>
</evidence>
<dbReference type="CDD" id="cd07136">
    <property type="entry name" value="ALDH_YwdH-P39616"/>
    <property type="match status" value="1"/>
</dbReference>
<dbReference type="FunFam" id="3.40.605.10:FF:000004">
    <property type="entry name" value="Aldehyde dehydrogenase"/>
    <property type="match status" value="1"/>
</dbReference>
<dbReference type="PANTHER" id="PTHR43570:SF16">
    <property type="entry name" value="ALDEHYDE DEHYDROGENASE TYPE III, ISOFORM Q"/>
    <property type="match status" value="1"/>
</dbReference>
<dbReference type="GO" id="GO:0006081">
    <property type="term" value="P:aldehyde metabolic process"/>
    <property type="evidence" value="ECO:0007669"/>
    <property type="project" value="InterPro"/>
</dbReference>
<dbReference type="Gene3D" id="3.40.605.10">
    <property type="entry name" value="Aldehyde Dehydrogenase, Chain A, domain 1"/>
    <property type="match status" value="1"/>
</dbReference>
<dbReference type="GO" id="GO:0004029">
    <property type="term" value="F:aldehyde dehydrogenase (NAD+) activity"/>
    <property type="evidence" value="ECO:0007669"/>
    <property type="project" value="TreeGrafter"/>
</dbReference>
<comment type="similarity">
    <text evidence="1 4">Belongs to the aldehyde dehydrogenase family.</text>
</comment>
<dbReference type="EMBL" id="CP157940">
    <property type="protein sequence ID" value="XBS54765.1"/>
    <property type="molecule type" value="Genomic_DNA"/>
</dbReference>
<reference evidence="7" key="1">
    <citation type="submission" date="2024-06" db="EMBL/GenBank/DDBJ databases">
        <title>Lacrimispora cavernae sp. nov., a novel anaerobe isolated from bat guano pile inside a cave.</title>
        <authorList>
            <person name="Miller S.L."/>
            <person name="Lu N."/>
            <person name="King J."/>
            <person name="Sankaranarayanan K."/>
            <person name="Lawson P.A."/>
        </authorList>
    </citation>
    <scope>NUCLEOTIDE SEQUENCE</scope>
    <source>
        <strain evidence="7">BS-2</strain>
    </source>
</reference>
<dbReference type="GO" id="GO:0005737">
    <property type="term" value="C:cytoplasm"/>
    <property type="evidence" value="ECO:0007669"/>
    <property type="project" value="TreeGrafter"/>
</dbReference>
<feature type="active site" evidence="5">
    <location>
        <position position="243"/>
    </location>
</feature>
<dbReference type="AlphaFoldDB" id="A0AAU7PR71"/>